<dbReference type="AlphaFoldDB" id="A0A0K9PSV1"/>
<protein>
    <submittedName>
        <fullName evidence="1">Uncharacterized protein</fullName>
    </submittedName>
</protein>
<dbReference type="EMBL" id="LFYR01000643">
    <property type="protein sequence ID" value="KMZ72098.1"/>
    <property type="molecule type" value="Genomic_DNA"/>
</dbReference>
<proteinExistence type="predicted"/>
<dbReference type="STRING" id="29655.A0A0K9PSV1"/>
<dbReference type="OrthoDB" id="767356at2759"/>
<sequence>MGCVAYLLDRQGSGTRKDRGWHWWDTRSEEFYSLPFDLNKFFSSV</sequence>
<name>A0A0K9PSV1_ZOSMR</name>
<organism evidence="1 2">
    <name type="scientific">Zostera marina</name>
    <name type="common">Eelgrass</name>
    <dbReference type="NCBI Taxonomy" id="29655"/>
    <lineage>
        <taxon>Eukaryota</taxon>
        <taxon>Viridiplantae</taxon>
        <taxon>Streptophyta</taxon>
        <taxon>Embryophyta</taxon>
        <taxon>Tracheophyta</taxon>
        <taxon>Spermatophyta</taxon>
        <taxon>Magnoliopsida</taxon>
        <taxon>Liliopsida</taxon>
        <taxon>Zosteraceae</taxon>
        <taxon>Zostera</taxon>
    </lineage>
</organism>
<evidence type="ECO:0000313" key="2">
    <source>
        <dbReference type="Proteomes" id="UP000036987"/>
    </source>
</evidence>
<accession>A0A0K9PSV1</accession>
<keyword evidence="2" id="KW-1185">Reference proteome</keyword>
<comment type="caution">
    <text evidence="1">The sequence shown here is derived from an EMBL/GenBank/DDBJ whole genome shotgun (WGS) entry which is preliminary data.</text>
</comment>
<evidence type="ECO:0000313" key="1">
    <source>
        <dbReference type="EMBL" id="KMZ72098.1"/>
    </source>
</evidence>
<gene>
    <name evidence="1" type="ORF">ZOSMA_16G00630</name>
</gene>
<reference evidence="2" key="1">
    <citation type="journal article" date="2016" name="Nature">
        <title>The genome of the seagrass Zostera marina reveals angiosperm adaptation to the sea.</title>
        <authorList>
            <person name="Olsen J.L."/>
            <person name="Rouze P."/>
            <person name="Verhelst B."/>
            <person name="Lin Y.-C."/>
            <person name="Bayer T."/>
            <person name="Collen J."/>
            <person name="Dattolo E."/>
            <person name="De Paoli E."/>
            <person name="Dittami S."/>
            <person name="Maumus F."/>
            <person name="Michel G."/>
            <person name="Kersting A."/>
            <person name="Lauritano C."/>
            <person name="Lohaus R."/>
            <person name="Toepel M."/>
            <person name="Tonon T."/>
            <person name="Vanneste K."/>
            <person name="Amirebrahimi M."/>
            <person name="Brakel J."/>
            <person name="Bostroem C."/>
            <person name="Chovatia M."/>
            <person name="Grimwood J."/>
            <person name="Jenkins J.W."/>
            <person name="Jueterbock A."/>
            <person name="Mraz A."/>
            <person name="Stam W.T."/>
            <person name="Tice H."/>
            <person name="Bornberg-Bauer E."/>
            <person name="Green P.J."/>
            <person name="Pearson G.A."/>
            <person name="Procaccini G."/>
            <person name="Duarte C.M."/>
            <person name="Schmutz J."/>
            <person name="Reusch T.B.H."/>
            <person name="Van de Peer Y."/>
        </authorList>
    </citation>
    <scope>NUCLEOTIDE SEQUENCE [LARGE SCALE GENOMIC DNA]</scope>
    <source>
        <strain evidence="2">cv. Finnish</strain>
    </source>
</reference>
<dbReference type="Proteomes" id="UP000036987">
    <property type="component" value="Unassembled WGS sequence"/>
</dbReference>